<reference evidence="1 2" key="1">
    <citation type="submission" date="2018-05" db="EMBL/GenBank/DDBJ databases">
        <authorList>
            <person name="Goeker M."/>
            <person name="Huntemann M."/>
            <person name="Clum A."/>
            <person name="Pillay M."/>
            <person name="Palaniappan K."/>
            <person name="Varghese N."/>
            <person name="Mikhailova N."/>
            <person name="Stamatis D."/>
            <person name="Reddy T."/>
            <person name="Daum C."/>
            <person name="Shapiro N."/>
            <person name="Ivanova N."/>
            <person name="Kyrpides N."/>
            <person name="Woyke T."/>
        </authorList>
    </citation>
    <scope>NUCLEOTIDE SEQUENCE [LARGE SCALE GENOMIC DNA]</scope>
    <source>
        <strain evidence="1 2">DSM 26524</strain>
    </source>
</reference>
<evidence type="ECO:0000313" key="1">
    <source>
        <dbReference type="EMBL" id="PWJ75589.1"/>
    </source>
</evidence>
<evidence type="ECO:0000313" key="2">
    <source>
        <dbReference type="Proteomes" id="UP000245412"/>
    </source>
</evidence>
<keyword evidence="2" id="KW-1185">Reference proteome</keyword>
<organism evidence="1 2">
    <name type="scientific">Murimonas intestini</name>
    <dbReference type="NCBI Taxonomy" id="1337051"/>
    <lineage>
        <taxon>Bacteria</taxon>
        <taxon>Bacillati</taxon>
        <taxon>Bacillota</taxon>
        <taxon>Clostridia</taxon>
        <taxon>Lachnospirales</taxon>
        <taxon>Lachnospiraceae</taxon>
        <taxon>Murimonas</taxon>
    </lineage>
</organism>
<gene>
    <name evidence="1" type="ORF">C7383_106159</name>
</gene>
<dbReference type="Proteomes" id="UP000245412">
    <property type="component" value="Unassembled WGS sequence"/>
</dbReference>
<sequence>MKNTSKLYAASAAGLLSNRIAFKKLEIQRTFCLPV</sequence>
<dbReference type="EMBL" id="QGGY01000006">
    <property type="protein sequence ID" value="PWJ75589.1"/>
    <property type="molecule type" value="Genomic_DNA"/>
</dbReference>
<proteinExistence type="predicted"/>
<protein>
    <submittedName>
        <fullName evidence="1">Uncharacterized protein</fullName>
    </submittedName>
</protein>
<accession>A0AB73T481</accession>
<comment type="caution">
    <text evidence="1">The sequence shown here is derived from an EMBL/GenBank/DDBJ whole genome shotgun (WGS) entry which is preliminary data.</text>
</comment>
<name>A0AB73T481_9FIRM</name>
<dbReference type="AlphaFoldDB" id="A0AB73T481"/>